<feature type="transmembrane region" description="Helical" evidence="1">
    <location>
        <begin position="121"/>
        <end position="138"/>
    </location>
</feature>
<name>A0A9W8AW11_9FUNG</name>
<reference evidence="2" key="1">
    <citation type="submission" date="2022-07" db="EMBL/GenBank/DDBJ databases">
        <title>Phylogenomic reconstructions and comparative analyses of Kickxellomycotina fungi.</title>
        <authorList>
            <person name="Reynolds N.K."/>
            <person name="Stajich J.E."/>
            <person name="Barry K."/>
            <person name="Grigoriev I.V."/>
            <person name="Crous P."/>
            <person name="Smith M.E."/>
        </authorList>
    </citation>
    <scope>NUCLEOTIDE SEQUENCE</scope>
    <source>
        <strain evidence="2">RSA 567</strain>
    </source>
</reference>
<gene>
    <name evidence="2" type="ORF">H4R34_005909</name>
</gene>
<proteinExistence type="predicted"/>
<keyword evidence="1" id="KW-0812">Transmembrane</keyword>
<keyword evidence="3" id="KW-1185">Reference proteome</keyword>
<dbReference type="OrthoDB" id="5570949at2759"/>
<keyword evidence="1" id="KW-1133">Transmembrane helix</keyword>
<feature type="transmembrane region" description="Helical" evidence="1">
    <location>
        <begin position="222"/>
        <end position="249"/>
    </location>
</feature>
<sequence length="429" mass="49048">MPKITAIIYTANLNSTMDFGPPDDVAYNFYREAPVDDIELLLVGFDDGIGLTEVIKQSLETSSQGLAVVYKHDIGPWNRMQRAGYYQFIHWIFFIINLLIAAYAVYHVALTIYQSRFRHRFKIISHLTVVIFAILFLIGPIDNINDRHEFILNGIAWPFLTITFYLVLTRWARVVHSVYRWRYMWMFHWLLRIVMVIIALETLFYVLAYAKISASNPLPKIAFLFYAYIGPPFNLLQDVVVYTIGFYVIRHQSRFNKSEEGSKALVKLTVVCLISITGYLLSSILLIIKGTAWPTHHVGDYVAYIVLLDISSVLIASAMLWNLSVASMIGFDSSNRATETGRSTTLRNELQSGVPAVALEQGNLYRLSSEHASSVQEKPSPLNRKESIELAAMPYPSNHYQAHQFVDPTPWDPESTYRNYIPGDRKLLD</sequence>
<evidence type="ECO:0000313" key="3">
    <source>
        <dbReference type="Proteomes" id="UP001151582"/>
    </source>
</evidence>
<feature type="transmembrane region" description="Helical" evidence="1">
    <location>
        <begin position="301"/>
        <end position="321"/>
    </location>
</feature>
<evidence type="ECO:0000313" key="2">
    <source>
        <dbReference type="EMBL" id="KAJ1970912.1"/>
    </source>
</evidence>
<comment type="caution">
    <text evidence="2">The sequence shown here is derived from an EMBL/GenBank/DDBJ whole genome shotgun (WGS) entry which is preliminary data.</text>
</comment>
<dbReference type="AlphaFoldDB" id="A0A9W8AW11"/>
<feature type="transmembrane region" description="Helical" evidence="1">
    <location>
        <begin position="270"/>
        <end position="289"/>
    </location>
</feature>
<protein>
    <submittedName>
        <fullName evidence="2">Uncharacterized protein</fullName>
    </submittedName>
</protein>
<feature type="transmembrane region" description="Helical" evidence="1">
    <location>
        <begin position="189"/>
        <end position="210"/>
    </location>
</feature>
<dbReference type="Proteomes" id="UP001151582">
    <property type="component" value="Unassembled WGS sequence"/>
</dbReference>
<feature type="transmembrane region" description="Helical" evidence="1">
    <location>
        <begin position="88"/>
        <end position="109"/>
    </location>
</feature>
<evidence type="ECO:0000256" key="1">
    <source>
        <dbReference type="SAM" id="Phobius"/>
    </source>
</evidence>
<dbReference type="EMBL" id="JANBQB010001580">
    <property type="protein sequence ID" value="KAJ1970912.1"/>
    <property type="molecule type" value="Genomic_DNA"/>
</dbReference>
<keyword evidence="1" id="KW-0472">Membrane</keyword>
<feature type="transmembrane region" description="Helical" evidence="1">
    <location>
        <begin position="150"/>
        <end position="168"/>
    </location>
</feature>
<accession>A0A9W8AW11</accession>
<organism evidence="2 3">
    <name type="scientific">Dimargaris verticillata</name>
    <dbReference type="NCBI Taxonomy" id="2761393"/>
    <lineage>
        <taxon>Eukaryota</taxon>
        <taxon>Fungi</taxon>
        <taxon>Fungi incertae sedis</taxon>
        <taxon>Zoopagomycota</taxon>
        <taxon>Kickxellomycotina</taxon>
        <taxon>Dimargaritomycetes</taxon>
        <taxon>Dimargaritales</taxon>
        <taxon>Dimargaritaceae</taxon>
        <taxon>Dimargaris</taxon>
    </lineage>
</organism>